<organism evidence="1 2">
    <name type="scientific">Acorus gramineus</name>
    <name type="common">Dwarf sweet flag</name>
    <dbReference type="NCBI Taxonomy" id="55184"/>
    <lineage>
        <taxon>Eukaryota</taxon>
        <taxon>Viridiplantae</taxon>
        <taxon>Streptophyta</taxon>
        <taxon>Embryophyta</taxon>
        <taxon>Tracheophyta</taxon>
        <taxon>Spermatophyta</taxon>
        <taxon>Magnoliopsida</taxon>
        <taxon>Liliopsida</taxon>
        <taxon>Acoraceae</taxon>
        <taxon>Acorus</taxon>
    </lineage>
</organism>
<evidence type="ECO:0000313" key="1">
    <source>
        <dbReference type="EMBL" id="KAK1280463.1"/>
    </source>
</evidence>
<reference evidence="1" key="1">
    <citation type="journal article" date="2023" name="Nat. Commun.">
        <title>Diploid and tetraploid genomes of Acorus and the evolution of monocots.</title>
        <authorList>
            <person name="Ma L."/>
            <person name="Liu K.W."/>
            <person name="Li Z."/>
            <person name="Hsiao Y.Y."/>
            <person name="Qi Y."/>
            <person name="Fu T."/>
            <person name="Tang G.D."/>
            <person name="Zhang D."/>
            <person name="Sun W.H."/>
            <person name="Liu D.K."/>
            <person name="Li Y."/>
            <person name="Chen G.Z."/>
            <person name="Liu X.D."/>
            <person name="Liao X.Y."/>
            <person name="Jiang Y.T."/>
            <person name="Yu X."/>
            <person name="Hao Y."/>
            <person name="Huang J."/>
            <person name="Zhao X.W."/>
            <person name="Ke S."/>
            <person name="Chen Y.Y."/>
            <person name="Wu W.L."/>
            <person name="Hsu J.L."/>
            <person name="Lin Y.F."/>
            <person name="Huang M.D."/>
            <person name="Li C.Y."/>
            <person name="Huang L."/>
            <person name="Wang Z.W."/>
            <person name="Zhao X."/>
            <person name="Zhong W.Y."/>
            <person name="Peng D.H."/>
            <person name="Ahmad S."/>
            <person name="Lan S."/>
            <person name="Zhang J.S."/>
            <person name="Tsai W.C."/>
            <person name="Van de Peer Y."/>
            <person name="Liu Z.J."/>
        </authorList>
    </citation>
    <scope>NUCLEOTIDE SEQUENCE</scope>
    <source>
        <strain evidence="1">SCP</strain>
    </source>
</reference>
<dbReference type="AlphaFoldDB" id="A0AAV9BX16"/>
<evidence type="ECO:0000313" key="2">
    <source>
        <dbReference type="Proteomes" id="UP001179952"/>
    </source>
</evidence>
<gene>
    <name evidence="1" type="ORF">QJS04_geneDACA004705</name>
</gene>
<comment type="caution">
    <text evidence="1">The sequence shown here is derived from an EMBL/GenBank/DDBJ whole genome shotgun (WGS) entry which is preliminary data.</text>
</comment>
<dbReference type="Proteomes" id="UP001179952">
    <property type="component" value="Unassembled WGS sequence"/>
</dbReference>
<reference evidence="1" key="2">
    <citation type="submission" date="2023-06" db="EMBL/GenBank/DDBJ databases">
        <authorList>
            <person name="Ma L."/>
            <person name="Liu K.-W."/>
            <person name="Li Z."/>
            <person name="Hsiao Y.-Y."/>
            <person name="Qi Y."/>
            <person name="Fu T."/>
            <person name="Tang G."/>
            <person name="Zhang D."/>
            <person name="Sun W.-H."/>
            <person name="Liu D.-K."/>
            <person name="Li Y."/>
            <person name="Chen G.-Z."/>
            <person name="Liu X.-D."/>
            <person name="Liao X.-Y."/>
            <person name="Jiang Y.-T."/>
            <person name="Yu X."/>
            <person name="Hao Y."/>
            <person name="Huang J."/>
            <person name="Zhao X.-W."/>
            <person name="Ke S."/>
            <person name="Chen Y.-Y."/>
            <person name="Wu W.-L."/>
            <person name="Hsu J.-L."/>
            <person name="Lin Y.-F."/>
            <person name="Huang M.-D."/>
            <person name="Li C.-Y."/>
            <person name="Huang L."/>
            <person name="Wang Z.-W."/>
            <person name="Zhao X."/>
            <person name="Zhong W.-Y."/>
            <person name="Peng D.-H."/>
            <person name="Ahmad S."/>
            <person name="Lan S."/>
            <person name="Zhang J.-S."/>
            <person name="Tsai W.-C."/>
            <person name="Van De Peer Y."/>
            <person name="Liu Z.-J."/>
        </authorList>
    </citation>
    <scope>NUCLEOTIDE SEQUENCE</scope>
    <source>
        <strain evidence="1">SCP</strain>
        <tissue evidence="1">Leaves</tissue>
    </source>
</reference>
<keyword evidence="2" id="KW-1185">Reference proteome</keyword>
<name>A0AAV9BX16_ACOGR</name>
<sequence length="55" mass="6438">MKGLLEFIRNKDEENGLNDTFADIINPRVHVGLEFIRTPIEFTRMNRCKISMSAR</sequence>
<proteinExistence type="predicted"/>
<dbReference type="EMBL" id="JAUJYN010000001">
    <property type="protein sequence ID" value="KAK1280463.1"/>
    <property type="molecule type" value="Genomic_DNA"/>
</dbReference>
<protein>
    <submittedName>
        <fullName evidence="1">Uncharacterized protein</fullName>
    </submittedName>
</protein>
<accession>A0AAV9BX16</accession>